<organism evidence="2 3">
    <name type="scientific">Pseudovibrio axinellae</name>
    <dbReference type="NCBI Taxonomy" id="989403"/>
    <lineage>
        <taxon>Bacteria</taxon>
        <taxon>Pseudomonadati</taxon>
        <taxon>Pseudomonadota</taxon>
        <taxon>Alphaproteobacteria</taxon>
        <taxon>Hyphomicrobiales</taxon>
        <taxon>Stappiaceae</taxon>
        <taxon>Pseudovibrio</taxon>
    </lineage>
</organism>
<dbReference type="EMBL" id="LMCB01000004">
    <property type="protein sequence ID" value="KZL21125.1"/>
    <property type="molecule type" value="Genomic_DNA"/>
</dbReference>
<accession>A0A166AHN8</accession>
<sequence length="67" mass="7013">MANAKKKIVIVKRTVCDGENVGPGDVVNAPEKEANFLINLGKAEETKKAVGKAKAPEKAPEPDPSGN</sequence>
<reference evidence="2 3" key="1">
    <citation type="journal article" date="2016" name="Front. Microbiol.">
        <title>Comparative Genomic Analysis Reveals a Diverse Repertoire of Genes Involved in Prokaryote-Eukaryote Interactions within the Pseudovibrio Genus.</title>
        <authorList>
            <person name="Romano S."/>
            <person name="Fernandez-Guerra A."/>
            <person name="Reen F.J."/>
            <person name="Glockner F.O."/>
            <person name="Crowley S.P."/>
            <person name="O'Sullivan O."/>
            <person name="Cotter P.D."/>
            <person name="Adams C."/>
            <person name="Dobson A.D."/>
            <person name="O'Gara F."/>
        </authorList>
    </citation>
    <scope>NUCLEOTIDE SEQUENCE [LARGE SCALE GENOMIC DNA]</scope>
    <source>
        <strain evidence="2 3">Ad2</strain>
    </source>
</reference>
<feature type="compositionally biased region" description="Basic and acidic residues" evidence="1">
    <location>
        <begin position="45"/>
        <end position="61"/>
    </location>
</feature>
<evidence type="ECO:0000313" key="3">
    <source>
        <dbReference type="Proteomes" id="UP000076577"/>
    </source>
</evidence>
<gene>
    <name evidence="2" type="ORF">PsAD2_00409</name>
</gene>
<dbReference type="Proteomes" id="UP000076577">
    <property type="component" value="Unassembled WGS sequence"/>
</dbReference>
<evidence type="ECO:0000313" key="2">
    <source>
        <dbReference type="EMBL" id="KZL21125.1"/>
    </source>
</evidence>
<evidence type="ECO:0000256" key="1">
    <source>
        <dbReference type="SAM" id="MobiDB-lite"/>
    </source>
</evidence>
<protein>
    <submittedName>
        <fullName evidence="2">Uncharacterized protein</fullName>
    </submittedName>
</protein>
<dbReference type="STRING" id="989403.SAMN05421798_10513"/>
<keyword evidence="3" id="KW-1185">Reference proteome</keyword>
<feature type="region of interest" description="Disordered" evidence="1">
    <location>
        <begin position="45"/>
        <end position="67"/>
    </location>
</feature>
<comment type="caution">
    <text evidence="2">The sequence shown here is derived from an EMBL/GenBank/DDBJ whole genome shotgun (WGS) entry which is preliminary data.</text>
</comment>
<dbReference type="OrthoDB" id="7875239at2"/>
<dbReference type="RefSeq" id="WP_068001446.1">
    <property type="nucleotide sequence ID" value="NZ_FOFM01000005.1"/>
</dbReference>
<name>A0A166AHN8_9HYPH</name>
<dbReference type="PATRIC" id="fig|989403.3.peg.433"/>
<dbReference type="AlphaFoldDB" id="A0A166AHN8"/>
<proteinExistence type="predicted"/>